<protein>
    <submittedName>
        <fullName evidence="19">Facilitated trehalose transporter Tret1-1-like Protein</fullName>
    </submittedName>
</protein>
<evidence type="ECO:0000313" key="20">
    <source>
        <dbReference type="Proteomes" id="UP000007266"/>
    </source>
</evidence>
<evidence type="ECO:0000256" key="12">
    <source>
        <dbReference type="ARBA" id="ARBA00023136"/>
    </source>
</evidence>
<evidence type="ECO:0000256" key="10">
    <source>
        <dbReference type="ARBA" id="ARBA00022989"/>
    </source>
</evidence>
<evidence type="ECO:0000256" key="9">
    <source>
        <dbReference type="ARBA" id="ARBA00022906"/>
    </source>
</evidence>
<feature type="transmembrane region" description="Helical" evidence="17">
    <location>
        <begin position="954"/>
        <end position="976"/>
    </location>
</feature>
<evidence type="ECO:0000256" key="1">
    <source>
        <dbReference type="ARBA" id="ARBA00004638"/>
    </source>
</evidence>
<dbReference type="GO" id="GO:0016020">
    <property type="term" value="C:membrane"/>
    <property type="evidence" value="ECO:0000318"/>
    <property type="project" value="GO_Central"/>
</dbReference>
<dbReference type="GO" id="GO:0022857">
    <property type="term" value="F:transmembrane transporter activity"/>
    <property type="evidence" value="ECO:0000318"/>
    <property type="project" value="GO_Central"/>
</dbReference>
<feature type="transmembrane region" description="Helical" evidence="17">
    <location>
        <begin position="853"/>
        <end position="875"/>
    </location>
</feature>
<keyword evidence="11" id="KW-0406">Ion transport</keyword>
<reference evidence="19 20" key="1">
    <citation type="journal article" date="2008" name="Nature">
        <title>The genome of the model beetle and pest Tribolium castaneum.</title>
        <authorList>
            <consortium name="Tribolium Genome Sequencing Consortium"/>
            <person name="Richards S."/>
            <person name="Gibbs R.A."/>
            <person name="Weinstock G.M."/>
            <person name="Brown S.J."/>
            <person name="Denell R."/>
            <person name="Beeman R.W."/>
            <person name="Gibbs R."/>
            <person name="Beeman R.W."/>
            <person name="Brown S.J."/>
            <person name="Bucher G."/>
            <person name="Friedrich M."/>
            <person name="Grimmelikhuijzen C.J."/>
            <person name="Klingler M."/>
            <person name="Lorenzen M."/>
            <person name="Richards S."/>
            <person name="Roth S."/>
            <person name="Schroder R."/>
            <person name="Tautz D."/>
            <person name="Zdobnov E.M."/>
            <person name="Muzny D."/>
            <person name="Gibbs R.A."/>
            <person name="Weinstock G.M."/>
            <person name="Attaway T."/>
            <person name="Bell S."/>
            <person name="Buhay C.J."/>
            <person name="Chandrabose M.N."/>
            <person name="Chavez D."/>
            <person name="Clerk-Blankenburg K.P."/>
            <person name="Cree A."/>
            <person name="Dao M."/>
            <person name="Davis C."/>
            <person name="Chacko J."/>
            <person name="Dinh H."/>
            <person name="Dugan-Rocha S."/>
            <person name="Fowler G."/>
            <person name="Garner T.T."/>
            <person name="Garnes J."/>
            <person name="Gnirke A."/>
            <person name="Hawes A."/>
            <person name="Hernandez J."/>
            <person name="Hines S."/>
            <person name="Holder M."/>
            <person name="Hume J."/>
            <person name="Jhangiani S.N."/>
            <person name="Joshi V."/>
            <person name="Khan Z.M."/>
            <person name="Jackson L."/>
            <person name="Kovar C."/>
            <person name="Kowis A."/>
            <person name="Lee S."/>
            <person name="Lewis L.R."/>
            <person name="Margolis J."/>
            <person name="Morgan M."/>
            <person name="Nazareth L.V."/>
            <person name="Nguyen N."/>
            <person name="Okwuonu G."/>
            <person name="Parker D."/>
            <person name="Richards S."/>
            <person name="Ruiz S.J."/>
            <person name="Santibanez J."/>
            <person name="Savard J."/>
            <person name="Scherer S.E."/>
            <person name="Schneider B."/>
            <person name="Sodergren E."/>
            <person name="Tautz D."/>
            <person name="Vattahil S."/>
            <person name="Villasana D."/>
            <person name="White C.S."/>
            <person name="Wright R."/>
            <person name="Park Y."/>
            <person name="Beeman R.W."/>
            <person name="Lord J."/>
            <person name="Oppert B."/>
            <person name="Lorenzen M."/>
            <person name="Brown S."/>
            <person name="Wang L."/>
            <person name="Savard J."/>
            <person name="Tautz D."/>
            <person name="Richards S."/>
            <person name="Weinstock G."/>
            <person name="Gibbs R.A."/>
            <person name="Liu Y."/>
            <person name="Worley K."/>
            <person name="Weinstock G."/>
            <person name="Elsik C.G."/>
            <person name="Reese J.T."/>
            <person name="Elhaik E."/>
            <person name="Landan G."/>
            <person name="Graur D."/>
            <person name="Arensburger P."/>
            <person name="Atkinson P."/>
            <person name="Beeman R.W."/>
            <person name="Beidler J."/>
            <person name="Brown S.J."/>
            <person name="Demuth J.P."/>
            <person name="Drury D.W."/>
            <person name="Du Y.Z."/>
            <person name="Fujiwara H."/>
            <person name="Lorenzen M."/>
            <person name="Maselli V."/>
            <person name="Osanai M."/>
            <person name="Park Y."/>
            <person name="Robertson H.M."/>
            <person name="Tu Z."/>
            <person name="Wang J.J."/>
            <person name="Wang S."/>
            <person name="Richards S."/>
            <person name="Song H."/>
            <person name="Zhang L."/>
            <person name="Sodergren E."/>
            <person name="Werner D."/>
            <person name="Stanke M."/>
            <person name="Morgenstern B."/>
            <person name="Solovyev V."/>
            <person name="Kosarev P."/>
            <person name="Brown G."/>
            <person name="Chen H.C."/>
            <person name="Ermolaeva O."/>
            <person name="Hlavina W."/>
            <person name="Kapustin Y."/>
            <person name="Kiryutin B."/>
            <person name="Kitts P."/>
            <person name="Maglott D."/>
            <person name="Pruitt K."/>
            <person name="Sapojnikov V."/>
            <person name="Souvorov A."/>
            <person name="Mackey A.J."/>
            <person name="Waterhouse R.M."/>
            <person name="Wyder S."/>
            <person name="Zdobnov E.M."/>
            <person name="Zdobnov E.M."/>
            <person name="Wyder S."/>
            <person name="Kriventseva E.V."/>
            <person name="Kadowaki T."/>
            <person name="Bork P."/>
            <person name="Aranda M."/>
            <person name="Bao R."/>
            <person name="Beermann A."/>
            <person name="Berns N."/>
            <person name="Bolognesi R."/>
            <person name="Bonneton F."/>
            <person name="Bopp D."/>
            <person name="Brown S.J."/>
            <person name="Bucher G."/>
            <person name="Butts T."/>
            <person name="Chaumot A."/>
            <person name="Denell R.E."/>
            <person name="Ferrier D.E."/>
            <person name="Friedrich M."/>
            <person name="Gordon C.M."/>
            <person name="Jindra M."/>
            <person name="Klingler M."/>
            <person name="Lan Q."/>
            <person name="Lattorff H.M."/>
            <person name="Laudet V."/>
            <person name="von Levetsow C."/>
            <person name="Liu Z."/>
            <person name="Lutz R."/>
            <person name="Lynch J.A."/>
            <person name="da Fonseca R.N."/>
            <person name="Posnien N."/>
            <person name="Reuter R."/>
            <person name="Roth S."/>
            <person name="Savard J."/>
            <person name="Schinko J.B."/>
            <person name="Schmitt C."/>
            <person name="Schoppmeier M."/>
            <person name="Schroder R."/>
            <person name="Shippy T.D."/>
            <person name="Simonnet F."/>
            <person name="Marques-Souza H."/>
            <person name="Tautz D."/>
            <person name="Tomoyasu Y."/>
            <person name="Trauner J."/>
            <person name="Van der Zee M."/>
            <person name="Vervoort M."/>
            <person name="Wittkopp N."/>
            <person name="Wimmer E.A."/>
            <person name="Yang X."/>
            <person name="Jones A.K."/>
            <person name="Sattelle D.B."/>
            <person name="Ebert P.R."/>
            <person name="Nelson D."/>
            <person name="Scott J.G."/>
            <person name="Beeman R.W."/>
            <person name="Muthukrishnan S."/>
            <person name="Kramer K.J."/>
            <person name="Arakane Y."/>
            <person name="Beeman R.W."/>
            <person name="Zhu Q."/>
            <person name="Hogenkamp D."/>
            <person name="Dixit R."/>
            <person name="Oppert B."/>
            <person name="Jiang H."/>
            <person name="Zou Z."/>
            <person name="Marshall J."/>
            <person name="Elpidina E."/>
            <person name="Vinokurov K."/>
            <person name="Oppert C."/>
            <person name="Zou Z."/>
            <person name="Evans J."/>
            <person name="Lu Z."/>
            <person name="Zhao P."/>
            <person name="Sumathipala N."/>
            <person name="Altincicek B."/>
            <person name="Vilcinskas A."/>
            <person name="Williams M."/>
            <person name="Hultmark D."/>
            <person name="Hetru C."/>
            <person name="Jiang H."/>
            <person name="Grimmelikhuijzen C.J."/>
            <person name="Hauser F."/>
            <person name="Cazzamali G."/>
            <person name="Williamson M."/>
            <person name="Park Y."/>
            <person name="Li B."/>
            <person name="Tanaka Y."/>
            <person name="Predel R."/>
            <person name="Neupert S."/>
            <person name="Schachtner J."/>
            <person name="Verleyen P."/>
            <person name="Raible F."/>
            <person name="Bork P."/>
            <person name="Friedrich M."/>
            <person name="Walden K.K."/>
            <person name="Robertson H.M."/>
            <person name="Angeli S."/>
            <person name="Foret S."/>
            <person name="Bucher G."/>
            <person name="Schuetz S."/>
            <person name="Maleszka R."/>
            <person name="Wimmer E.A."/>
            <person name="Beeman R.W."/>
            <person name="Lorenzen M."/>
            <person name="Tomoyasu Y."/>
            <person name="Miller S.C."/>
            <person name="Grossmann D."/>
            <person name="Bucher G."/>
        </authorList>
    </citation>
    <scope>NUCLEOTIDE SEQUENCE [LARGE SCALE GENOMIC DNA]</scope>
    <source>
        <strain evidence="19 20">Georgia GA2</strain>
    </source>
</reference>
<evidence type="ECO:0000256" key="5">
    <source>
        <dbReference type="ARBA" id="ARBA00022475"/>
    </source>
</evidence>
<dbReference type="PROSITE" id="PS00216">
    <property type="entry name" value="SUGAR_TRANSPORT_1"/>
    <property type="match status" value="1"/>
</dbReference>
<evidence type="ECO:0000259" key="18">
    <source>
        <dbReference type="PROSITE" id="PS50850"/>
    </source>
</evidence>
<dbReference type="InterPro" id="IPR058533">
    <property type="entry name" value="Cation_efflux_TM"/>
</dbReference>
<dbReference type="Pfam" id="PF00083">
    <property type="entry name" value="Sugar_tr"/>
    <property type="match status" value="1"/>
</dbReference>
<proteinExistence type="inferred from homology"/>
<dbReference type="PRINTS" id="PR00171">
    <property type="entry name" value="SUGRTRNSPORT"/>
</dbReference>
<dbReference type="InterPro" id="IPR044775">
    <property type="entry name" value="MFS_ERD6/Tret1-like"/>
</dbReference>
<dbReference type="GO" id="GO:0051119">
    <property type="term" value="F:sugar transmembrane transporter activity"/>
    <property type="evidence" value="ECO:0007669"/>
    <property type="project" value="InterPro"/>
</dbReference>
<dbReference type="Proteomes" id="UP000007266">
    <property type="component" value="Linkage group 1"/>
</dbReference>
<dbReference type="eggNOG" id="KOG0254">
    <property type="taxonomic scope" value="Eukaryota"/>
</dbReference>
<feature type="transmembrane region" description="Helical" evidence="17">
    <location>
        <begin position="817"/>
        <end position="841"/>
    </location>
</feature>
<dbReference type="PANTHER" id="PTHR48021:SF96">
    <property type="entry name" value="FACILITATED TREHALOSE TRANSPORTER TRET1-1-RELATED"/>
    <property type="match status" value="1"/>
</dbReference>
<feature type="transmembrane region" description="Helical" evidence="17">
    <location>
        <begin position="240"/>
        <end position="264"/>
    </location>
</feature>
<dbReference type="GO" id="GO:0055085">
    <property type="term" value="P:transmembrane transport"/>
    <property type="evidence" value="ECO:0000318"/>
    <property type="project" value="GO_Central"/>
</dbReference>
<keyword evidence="20" id="KW-1185">Reference proteome</keyword>
<evidence type="ECO:0000256" key="7">
    <source>
        <dbReference type="ARBA" id="ARBA00022723"/>
    </source>
</evidence>
<evidence type="ECO:0000256" key="8">
    <source>
        <dbReference type="ARBA" id="ARBA00022833"/>
    </source>
</evidence>
<feature type="transmembrane region" description="Helical" evidence="17">
    <location>
        <begin position="735"/>
        <end position="753"/>
    </location>
</feature>
<keyword evidence="4" id="KW-0813">Transport</keyword>
<evidence type="ECO:0000256" key="15">
    <source>
        <dbReference type="ARBA" id="ARBA00024348"/>
    </source>
</evidence>
<dbReference type="Pfam" id="PF01545">
    <property type="entry name" value="Cation_efflux"/>
    <property type="match status" value="1"/>
</dbReference>
<keyword evidence="9" id="KW-0864">Zinc transport</keyword>
<dbReference type="InterPro" id="IPR036837">
    <property type="entry name" value="Cation_efflux_CTD_sf"/>
</dbReference>
<reference evidence="19 20" key="2">
    <citation type="journal article" date="2010" name="Nucleic Acids Res.">
        <title>BeetleBase in 2010: revisions to provide comprehensive genomic information for Tribolium castaneum.</title>
        <authorList>
            <person name="Kim H.S."/>
            <person name="Murphy T."/>
            <person name="Xia J."/>
            <person name="Caragea D."/>
            <person name="Park Y."/>
            <person name="Beeman R.W."/>
            <person name="Lorenzen M.D."/>
            <person name="Butcher S."/>
            <person name="Manak J.R."/>
            <person name="Brown S.J."/>
        </authorList>
    </citation>
    <scope>GENOME REANNOTATION</scope>
    <source>
        <strain evidence="19 20">Georgia GA2</strain>
    </source>
</reference>
<keyword evidence="13" id="KW-0325">Glycoprotein</keyword>
<organism evidence="19 20">
    <name type="scientific">Tribolium castaneum</name>
    <name type="common">Red flour beetle</name>
    <dbReference type="NCBI Taxonomy" id="7070"/>
    <lineage>
        <taxon>Eukaryota</taxon>
        <taxon>Metazoa</taxon>
        <taxon>Ecdysozoa</taxon>
        <taxon>Arthropoda</taxon>
        <taxon>Hexapoda</taxon>
        <taxon>Insecta</taxon>
        <taxon>Pterygota</taxon>
        <taxon>Neoptera</taxon>
        <taxon>Endopterygota</taxon>
        <taxon>Coleoptera</taxon>
        <taxon>Polyphaga</taxon>
        <taxon>Cucujiformia</taxon>
        <taxon>Tenebrionidae</taxon>
        <taxon>Tenebrionidae incertae sedis</taxon>
        <taxon>Tribolium</taxon>
    </lineage>
</organism>
<comment type="subcellular location">
    <subcellularLocation>
        <location evidence="2">Cell membrane</location>
        <topology evidence="2">Multi-pass membrane protein</topology>
    </subcellularLocation>
    <subcellularLocation>
        <location evidence="1">Cytoplasmic vesicle</location>
        <location evidence="1">Secretory vesicle membrane</location>
        <topology evidence="1">Multi-pass membrane protein</topology>
    </subcellularLocation>
</comment>
<dbReference type="InterPro" id="IPR027470">
    <property type="entry name" value="Cation_efflux_CTD"/>
</dbReference>
<dbReference type="InterPro" id="IPR050549">
    <property type="entry name" value="MFS_Trehalose_Transporter"/>
</dbReference>
<dbReference type="Gene3D" id="1.20.1510.10">
    <property type="entry name" value="Cation efflux protein transmembrane domain"/>
    <property type="match status" value="1"/>
</dbReference>
<dbReference type="SUPFAM" id="SSF103473">
    <property type="entry name" value="MFS general substrate transporter"/>
    <property type="match status" value="1"/>
</dbReference>
<feature type="transmembrane region" description="Helical" evidence="17">
    <location>
        <begin position="577"/>
        <end position="600"/>
    </location>
</feature>
<dbReference type="Pfam" id="PF16916">
    <property type="entry name" value="ZT_dimer"/>
    <property type="match status" value="1"/>
</dbReference>
<dbReference type="CDD" id="cd17358">
    <property type="entry name" value="MFS_GLUT6_8_Class3_like"/>
    <property type="match status" value="1"/>
</dbReference>
<dbReference type="SUPFAM" id="SSF161111">
    <property type="entry name" value="Cation efflux protein transmembrane domain-like"/>
    <property type="match status" value="1"/>
</dbReference>
<dbReference type="GO" id="GO:0005886">
    <property type="term" value="C:plasma membrane"/>
    <property type="evidence" value="ECO:0007669"/>
    <property type="project" value="UniProtKB-SubCell"/>
</dbReference>
<dbReference type="NCBIfam" id="TIGR01297">
    <property type="entry name" value="CDF"/>
    <property type="match status" value="1"/>
</dbReference>
<dbReference type="InterPro" id="IPR005828">
    <property type="entry name" value="MFS_sugar_transport-like"/>
</dbReference>
<evidence type="ECO:0000256" key="11">
    <source>
        <dbReference type="ARBA" id="ARBA00023065"/>
    </source>
</evidence>
<evidence type="ECO:0000256" key="2">
    <source>
        <dbReference type="ARBA" id="ARBA00004651"/>
    </source>
</evidence>
<feature type="transmembrane region" description="Helical" evidence="17">
    <location>
        <begin position="882"/>
        <end position="903"/>
    </location>
</feature>
<dbReference type="GO" id="GO:0046872">
    <property type="term" value="F:metal ion binding"/>
    <property type="evidence" value="ECO:0007669"/>
    <property type="project" value="UniProtKB-KW"/>
</dbReference>
<feature type="domain" description="Major facilitator superfamily (MFS) profile" evidence="18">
    <location>
        <begin position="584"/>
        <end position="1008"/>
    </location>
</feature>
<dbReference type="NCBIfam" id="TIGR00879">
    <property type="entry name" value="SP"/>
    <property type="match status" value="1"/>
</dbReference>
<feature type="transmembrane region" description="Helical" evidence="17">
    <location>
        <begin position="620"/>
        <end position="642"/>
    </location>
</feature>
<dbReference type="InterPro" id="IPR020846">
    <property type="entry name" value="MFS_dom"/>
</dbReference>
<keyword evidence="5" id="KW-1003">Cell membrane</keyword>
<keyword evidence="8" id="KW-0862">Zinc</keyword>
<evidence type="ECO:0000256" key="17">
    <source>
        <dbReference type="SAM" id="Phobius"/>
    </source>
</evidence>
<keyword evidence="6 17" id="KW-0812">Transmembrane</keyword>
<dbReference type="GO" id="GO:0005385">
    <property type="term" value="F:zinc ion transmembrane transporter activity"/>
    <property type="evidence" value="ECO:0007669"/>
    <property type="project" value="UniProtKB-ARBA"/>
</dbReference>
<keyword evidence="10 17" id="KW-1133">Transmembrane helix</keyword>
<feature type="transmembrane region" description="Helical" evidence="17">
    <location>
        <begin position="982"/>
        <end position="1004"/>
    </location>
</feature>
<evidence type="ECO:0000256" key="13">
    <source>
        <dbReference type="ARBA" id="ARBA00023180"/>
    </source>
</evidence>
<evidence type="ECO:0000256" key="6">
    <source>
        <dbReference type="ARBA" id="ARBA00022692"/>
    </source>
</evidence>
<dbReference type="AlphaFoldDB" id="A0A139WP91"/>
<dbReference type="InterPro" id="IPR027469">
    <property type="entry name" value="Cation_efflux_TMD_sf"/>
</dbReference>
<comment type="catalytic activity">
    <reaction evidence="16">
        <text>Zn(2+)(in) + 2 H(+)(out) = Zn(2+)(out) + 2 H(+)(in)</text>
        <dbReference type="Rhea" id="RHEA:72627"/>
        <dbReference type="ChEBI" id="CHEBI:15378"/>
        <dbReference type="ChEBI" id="CHEBI:29105"/>
    </reaction>
</comment>
<comment type="similarity">
    <text evidence="3">Belongs to the cation diffusion facilitator (CDF) transporter (TC 2.A.4) family. SLC30A subfamily.</text>
</comment>
<dbReference type="InterPro" id="IPR036259">
    <property type="entry name" value="MFS_trans_sf"/>
</dbReference>
<dbReference type="SUPFAM" id="SSF160240">
    <property type="entry name" value="Cation efflux protein cytoplasmic domain-like"/>
    <property type="match status" value="1"/>
</dbReference>
<evidence type="ECO:0000256" key="3">
    <source>
        <dbReference type="ARBA" id="ARBA00008873"/>
    </source>
</evidence>
<feature type="transmembrane region" description="Helical" evidence="17">
    <location>
        <begin position="158"/>
        <end position="185"/>
    </location>
</feature>
<evidence type="ECO:0000256" key="4">
    <source>
        <dbReference type="ARBA" id="ARBA00022448"/>
    </source>
</evidence>
<evidence type="ECO:0000256" key="16">
    <source>
        <dbReference type="ARBA" id="ARBA00048349"/>
    </source>
</evidence>
<feature type="transmembrane region" description="Helical" evidence="17">
    <location>
        <begin position="923"/>
        <end position="942"/>
    </location>
</feature>
<accession>A0A139WP91</accession>
<evidence type="ECO:0000313" key="19">
    <source>
        <dbReference type="EMBL" id="KYB29810.1"/>
    </source>
</evidence>
<comment type="similarity">
    <text evidence="15">Belongs to the major facilitator superfamily. Sugar transporter (TC 2.A.1.1) family. Trehalose transporter subfamily.</text>
</comment>
<feature type="transmembrane region" description="Helical" evidence="17">
    <location>
        <begin position="674"/>
        <end position="696"/>
    </location>
</feature>
<keyword evidence="14" id="KW-0968">Cytoplasmic vesicle</keyword>
<dbReference type="EMBL" id="KQ971307">
    <property type="protein sequence ID" value="KYB29810.1"/>
    <property type="molecule type" value="Genomic_DNA"/>
</dbReference>
<dbReference type="PROSITE" id="PS50850">
    <property type="entry name" value="MFS"/>
    <property type="match status" value="1"/>
</dbReference>
<dbReference type="STRING" id="7070.A0A139WP91"/>
<keyword evidence="12 17" id="KW-0472">Membrane</keyword>
<keyword evidence="7" id="KW-0479">Metal-binding</keyword>
<dbReference type="InParanoid" id="A0A139WP91"/>
<gene>
    <name evidence="19" type="primary">AUGUSTUS-3.0.2_30889</name>
    <name evidence="19" type="ORF">TcasGA2_TC030889</name>
</gene>
<dbReference type="PANTHER" id="PTHR48021">
    <property type="match status" value="1"/>
</dbReference>
<feature type="transmembrane region" description="Helical" evidence="17">
    <location>
        <begin position="197"/>
        <end position="219"/>
    </location>
</feature>
<feature type="transmembrane region" description="Helical" evidence="17">
    <location>
        <begin position="96"/>
        <end position="116"/>
    </location>
</feature>
<name>A0A139WP91_TRICA</name>
<feature type="transmembrane region" description="Helical" evidence="17">
    <location>
        <begin position="708"/>
        <end position="729"/>
    </location>
</feature>
<dbReference type="Gene3D" id="1.20.1250.20">
    <property type="entry name" value="MFS general substrate transporter like domains"/>
    <property type="match status" value="1"/>
</dbReference>
<dbReference type="FunFam" id="1.20.1510.10:FF:000002">
    <property type="entry name" value="zinc transporter 3 isoform X1"/>
    <property type="match status" value="1"/>
</dbReference>
<dbReference type="FunFam" id="1.20.1250.20:FF:000055">
    <property type="entry name" value="Facilitated trehalose transporter Tret1-2 homolog"/>
    <property type="match status" value="1"/>
</dbReference>
<evidence type="ECO:0000256" key="14">
    <source>
        <dbReference type="ARBA" id="ARBA00023329"/>
    </source>
</evidence>
<dbReference type="InterPro" id="IPR005829">
    <property type="entry name" value="Sugar_transporter_CS"/>
</dbReference>
<dbReference type="GO" id="GO:0030658">
    <property type="term" value="C:transport vesicle membrane"/>
    <property type="evidence" value="ECO:0007669"/>
    <property type="project" value="UniProtKB-SubCell"/>
</dbReference>
<dbReference type="InterPro" id="IPR002524">
    <property type="entry name" value="Cation_efflux"/>
</dbReference>
<feature type="transmembrane region" description="Helical" evidence="17">
    <location>
        <begin position="128"/>
        <end position="146"/>
    </location>
</feature>
<feature type="transmembrane region" description="Helical" evidence="17">
    <location>
        <begin position="649"/>
        <end position="668"/>
    </location>
</feature>
<feature type="transmembrane region" description="Helical" evidence="17">
    <location>
        <begin position="270"/>
        <end position="291"/>
    </location>
</feature>
<dbReference type="InterPro" id="IPR003663">
    <property type="entry name" value="Sugar/inositol_transpt"/>
</dbReference>
<sequence length="1040" mass="116140">MQDENENKSLLFLNNSNKYGAMHSDSSGTPKKVIFCVHGKPSAGCCKVLQSEVIDIKEGDSVDTPTKENQDATEMINKHCHRGKSPEIDRKARRKLIVASVLCVLFMIGEVIGGYLSNSLAIASDAAHLLTDFASFMISLFALWMATRPSTKTMHFGWYRAEVIGALTSVLLIWVVTGILVYIAVQRVIHKSFDIDSKVMLITSGIGVIVNLIMGLTLHQHGHSHGGGSTHSHDNINVRAAFIHVIGDFLQSFGVFVAAAVIYFNEQWVIIDPICTFIFSVLVMFTTFNIIKDTLTVLMEGAPKGIDFNQVMKTLLNIEGVKRVHNLRIWGLSLDKIAMSAHVAISPDVNPQNVLMVATKNIHDKYNFFEMTLQIEEFQEAMEDFKARLRWWIPKLLFDSRDNQVGYVTSGGSITRRSLIGWRDTPPAPKRLKFRGSFFDFFTENKVKMPKDIVSCRSPYSRDLTLPDLDPPPHFWTRMKQRWNGGHQLLPTTDSPTISACTTSTNLSNLEFQSSSTLNQQIYYGNNLRRAVPEIEPLQPHKNNLDMTINATQQDFEYSNESLSRSKNDKSSITTRALFRQVVAAVAVSWVSMVIGYVSGYTSPAGISLKADLQITDLQFSWISGLMPLAALLGGLLGGPLIEGLGRKWTLLLTNVLFLVSWIINYFAQEYWYLYISRSISGCGVGIASLTLPVYLGETLQPEVRGTLGLLPTAFGNIGILLCFSMGIVSEWKGIAGIGALLAVPFLFVIWFIPETPRWYISKNKTDQSRRALEWLRDKNNQDTLEKEFEELLKSQKIADEKADKLKDLYSRPYVKSLLIVLGLMFFQQFSGINAVIFYTTQIFEDTGSDIDSSVQTIIVGAVNFASTFIATILIDRLGRKVLLYISSVAMIITLAALGAYFYLMTVPDIDIAPYSWMPLASFVVYVLGFSFGFGPIPWLMMGEILPAKIRGPAASIATGFNWTCTFVVTTTFPIFKDIIGAHGTFWLFCAVCVLGLVFTIFWVPETKGQSLEDIERKLAGEKVRRMSSVANMKPLQSTF</sequence>